<evidence type="ECO:0000313" key="3">
    <source>
        <dbReference type="RefSeq" id="XP_035545359.1"/>
    </source>
</evidence>
<feature type="transmembrane region" description="Helical" evidence="1">
    <location>
        <begin position="26"/>
        <end position="49"/>
    </location>
</feature>
<evidence type="ECO:0000313" key="2">
    <source>
        <dbReference type="Proteomes" id="UP000235220"/>
    </source>
</evidence>
<dbReference type="RefSeq" id="XP_035545359.1">
    <property type="nucleotide sequence ID" value="XM_035689466.1"/>
</dbReference>
<name>A0A6P9ED45_JUGRE</name>
<dbReference type="InParanoid" id="A0A6P9ED45"/>
<sequence length="151" mass="16803">MEADPANLVLRRAGYMFPGSEILSHVGQAGCTLCTPYVAVLFVIFFFFLNLKIKTFVFTLLFSSSPIHSTLLQAKKFLPCLHRVVALPTATDDAASLSNPPPAHPLIAQFEKTHVDQVYTTEALHIGSRAPIMQVQWRGLHLLDQDNDLRN</sequence>
<proteinExistence type="predicted"/>
<dbReference type="AlphaFoldDB" id="A0A6P9ED45"/>
<keyword evidence="1" id="KW-1133">Transmembrane helix</keyword>
<organism evidence="2 3">
    <name type="scientific">Juglans regia</name>
    <name type="common">English walnut</name>
    <dbReference type="NCBI Taxonomy" id="51240"/>
    <lineage>
        <taxon>Eukaryota</taxon>
        <taxon>Viridiplantae</taxon>
        <taxon>Streptophyta</taxon>
        <taxon>Embryophyta</taxon>
        <taxon>Tracheophyta</taxon>
        <taxon>Spermatophyta</taxon>
        <taxon>Magnoliopsida</taxon>
        <taxon>eudicotyledons</taxon>
        <taxon>Gunneridae</taxon>
        <taxon>Pentapetalae</taxon>
        <taxon>rosids</taxon>
        <taxon>fabids</taxon>
        <taxon>Fagales</taxon>
        <taxon>Juglandaceae</taxon>
        <taxon>Juglans</taxon>
    </lineage>
</organism>
<gene>
    <name evidence="3" type="primary">LOC108987967</name>
</gene>
<dbReference type="Proteomes" id="UP000235220">
    <property type="component" value="Chromosome 1"/>
</dbReference>
<dbReference type="KEGG" id="jre:108987967"/>
<keyword evidence="1" id="KW-0812">Transmembrane</keyword>
<keyword evidence="2" id="KW-1185">Reference proteome</keyword>
<evidence type="ECO:0000256" key="1">
    <source>
        <dbReference type="SAM" id="Phobius"/>
    </source>
</evidence>
<reference evidence="3" key="1">
    <citation type="submission" date="2025-08" db="UniProtKB">
        <authorList>
            <consortium name="RefSeq"/>
        </authorList>
    </citation>
    <scope>IDENTIFICATION</scope>
    <source>
        <tissue evidence="3">Leaves</tissue>
    </source>
</reference>
<accession>A0A6P9ED45</accession>
<keyword evidence="1" id="KW-0472">Membrane</keyword>
<dbReference type="GeneID" id="108987967"/>
<protein>
    <submittedName>
        <fullName evidence="3">Uncharacterized protein LOC108987967</fullName>
    </submittedName>
</protein>